<feature type="transmembrane region" description="Helical" evidence="6">
    <location>
        <begin position="273"/>
        <end position="290"/>
    </location>
</feature>
<comment type="caution">
    <text evidence="7">The sequence shown here is derived from an EMBL/GenBank/DDBJ whole genome shotgun (WGS) entry which is preliminary data.</text>
</comment>
<protein>
    <submittedName>
        <fullName evidence="7">UbiA family prenyltransferase</fullName>
    </submittedName>
</protein>
<dbReference type="GO" id="GO:0016020">
    <property type="term" value="C:membrane"/>
    <property type="evidence" value="ECO:0007669"/>
    <property type="project" value="UniProtKB-SubCell"/>
</dbReference>
<keyword evidence="5 6" id="KW-0472">Membrane</keyword>
<feature type="transmembrane region" description="Helical" evidence="6">
    <location>
        <begin position="164"/>
        <end position="182"/>
    </location>
</feature>
<evidence type="ECO:0000313" key="8">
    <source>
        <dbReference type="Proteomes" id="UP000622317"/>
    </source>
</evidence>
<dbReference type="PANTHER" id="PTHR42723:SF1">
    <property type="entry name" value="CHLOROPHYLL SYNTHASE, CHLOROPLASTIC"/>
    <property type="match status" value="1"/>
</dbReference>
<organism evidence="7 8">
    <name type="scientific">Pelagicoccus enzymogenes</name>
    <dbReference type="NCBI Taxonomy" id="2773457"/>
    <lineage>
        <taxon>Bacteria</taxon>
        <taxon>Pseudomonadati</taxon>
        <taxon>Verrucomicrobiota</taxon>
        <taxon>Opitutia</taxon>
        <taxon>Puniceicoccales</taxon>
        <taxon>Pelagicoccaceae</taxon>
        <taxon>Pelagicoccus</taxon>
    </lineage>
</organism>
<evidence type="ECO:0000256" key="1">
    <source>
        <dbReference type="ARBA" id="ARBA00004141"/>
    </source>
</evidence>
<dbReference type="RefSeq" id="WP_191619032.1">
    <property type="nucleotide sequence ID" value="NZ_JACYFG010000051.1"/>
</dbReference>
<dbReference type="AlphaFoldDB" id="A0A927FBB4"/>
<dbReference type="InterPro" id="IPR000537">
    <property type="entry name" value="UbiA_prenyltransferase"/>
</dbReference>
<keyword evidence="8" id="KW-1185">Reference proteome</keyword>
<sequence length="293" mass="31125">MLRTHLTLARASNLPTVWSNILCAWIIVGGYSTLQLASYLVGASLLYIGGMYLNDYCDREIDALQRAERPIPTGKIAAATVRNFAFAQLALGFAAIAWTGLLNDPGPTQWLPSAFAAGVVLCIVLYDTNHKGNPIAPIFMAACRALLYLAVASAFANGIDANNLIATGTIFVFVMGVTFLARTEATTNAIDYPALAMIAAPALGAIYYNSHGFTAEQTAALALFIAWIARSFLRARVDGRLVIGKTIGPLLASIPLLDLTILATLSLATHGHLVLFAVLFALTTAAQRLIPAT</sequence>
<dbReference type="PANTHER" id="PTHR42723">
    <property type="entry name" value="CHLOROPHYLL SYNTHASE"/>
    <property type="match status" value="1"/>
</dbReference>
<dbReference type="EMBL" id="JACYFG010000051">
    <property type="protein sequence ID" value="MBD5781958.1"/>
    <property type="molecule type" value="Genomic_DNA"/>
</dbReference>
<dbReference type="CDD" id="cd13964">
    <property type="entry name" value="PT_UbiA_1"/>
    <property type="match status" value="1"/>
</dbReference>
<dbReference type="GO" id="GO:0016765">
    <property type="term" value="F:transferase activity, transferring alkyl or aryl (other than methyl) groups"/>
    <property type="evidence" value="ECO:0007669"/>
    <property type="project" value="InterPro"/>
</dbReference>
<proteinExistence type="predicted"/>
<comment type="subcellular location">
    <subcellularLocation>
        <location evidence="1">Membrane</location>
        <topology evidence="1">Multi-pass membrane protein</topology>
    </subcellularLocation>
</comment>
<evidence type="ECO:0000256" key="6">
    <source>
        <dbReference type="SAM" id="Phobius"/>
    </source>
</evidence>
<evidence type="ECO:0000256" key="5">
    <source>
        <dbReference type="ARBA" id="ARBA00023136"/>
    </source>
</evidence>
<accession>A0A927FBB4</accession>
<keyword evidence="2" id="KW-1003">Cell membrane</keyword>
<reference evidence="7" key="1">
    <citation type="submission" date="2020-09" db="EMBL/GenBank/DDBJ databases">
        <title>Pelagicoccus enzymogenes sp. nov. with an EPS production, isolated from marine sediment.</title>
        <authorList>
            <person name="Feng X."/>
        </authorList>
    </citation>
    <scope>NUCLEOTIDE SEQUENCE</scope>
    <source>
        <strain evidence="7">NFK12</strain>
    </source>
</reference>
<feature type="transmembrane region" description="Helical" evidence="6">
    <location>
        <begin position="76"/>
        <end position="98"/>
    </location>
</feature>
<evidence type="ECO:0000256" key="3">
    <source>
        <dbReference type="ARBA" id="ARBA00022692"/>
    </source>
</evidence>
<feature type="transmembrane region" description="Helical" evidence="6">
    <location>
        <begin position="247"/>
        <end position="267"/>
    </location>
</feature>
<evidence type="ECO:0000313" key="7">
    <source>
        <dbReference type="EMBL" id="MBD5781958.1"/>
    </source>
</evidence>
<feature type="transmembrane region" description="Helical" evidence="6">
    <location>
        <begin position="214"/>
        <end position="235"/>
    </location>
</feature>
<name>A0A927FBB4_9BACT</name>
<dbReference type="Pfam" id="PF01040">
    <property type="entry name" value="UbiA"/>
    <property type="match status" value="1"/>
</dbReference>
<keyword evidence="3 6" id="KW-0812">Transmembrane</keyword>
<dbReference type="InterPro" id="IPR044878">
    <property type="entry name" value="UbiA_sf"/>
</dbReference>
<dbReference type="Proteomes" id="UP000622317">
    <property type="component" value="Unassembled WGS sequence"/>
</dbReference>
<dbReference type="InterPro" id="IPR050475">
    <property type="entry name" value="Prenyltransferase_related"/>
</dbReference>
<keyword evidence="4 6" id="KW-1133">Transmembrane helix</keyword>
<evidence type="ECO:0000256" key="4">
    <source>
        <dbReference type="ARBA" id="ARBA00022989"/>
    </source>
</evidence>
<gene>
    <name evidence="7" type="ORF">IEN85_20835</name>
</gene>
<feature type="transmembrane region" description="Helical" evidence="6">
    <location>
        <begin position="110"/>
        <end position="126"/>
    </location>
</feature>
<dbReference type="Gene3D" id="1.10.357.140">
    <property type="entry name" value="UbiA prenyltransferase"/>
    <property type="match status" value="1"/>
</dbReference>
<evidence type="ECO:0000256" key="2">
    <source>
        <dbReference type="ARBA" id="ARBA00022475"/>
    </source>
</evidence>
<feature type="transmembrane region" description="Helical" evidence="6">
    <location>
        <begin position="138"/>
        <end position="158"/>
    </location>
</feature>